<keyword evidence="3" id="KW-1185">Reference proteome</keyword>
<feature type="transmembrane region" description="Helical" evidence="1">
    <location>
        <begin position="44"/>
        <end position="62"/>
    </location>
</feature>
<keyword evidence="1" id="KW-1133">Transmembrane helix</keyword>
<evidence type="ECO:0000313" key="3">
    <source>
        <dbReference type="Proteomes" id="UP001387364"/>
    </source>
</evidence>
<reference evidence="2 3" key="1">
    <citation type="submission" date="2024-02" db="EMBL/GenBank/DDBJ databases">
        <title>Seven novel Bacillus-like species.</title>
        <authorList>
            <person name="Liu G."/>
        </authorList>
    </citation>
    <scope>NUCLEOTIDE SEQUENCE [LARGE SCALE GENOMIC DNA]</scope>
    <source>
        <strain evidence="2 3">FJAT-52991</strain>
    </source>
</reference>
<protein>
    <submittedName>
        <fullName evidence="2">Uncharacterized protein</fullName>
    </submittedName>
</protein>
<gene>
    <name evidence="2" type="ORF">WDJ61_02040</name>
</gene>
<feature type="transmembrane region" description="Helical" evidence="1">
    <location>
        <begin position="12"/>
        <end position="38"/>
    </location>
</feature>
<proteinExistence type="predicted"/>
<accession>A0ABZ2N890</accession>
<organism evidence="2 3">
    <name type="scientific">Bacillus kandeliae</name>
    <dbReference type="NCBI Taxonomy" id="3129297"/>
    <lineage>
        <taxon>Bacteria</taxon>
        <taxon>Bacillati</taxon>
        <taxon>Bacillota</taxon>
        <taxon>Bacilli</taxon>
        <taxon>Bacillales</taxon>
        <taxon>Bacillaceae</taxon>
        <taxon>Bacillus</taxon>
    </lineage>
</organism>
<keyword evidence="1" id="KW-0472">Membrane</keyword>
<dbReference type="EMBL" id="CP147404">
    <property type="protein sequence ID" value="WXB93472.1"/>
    <property type="molecule type" value="Genomic_DNA"/>
</dbReference>
<sequence>MNRAIFFHTCEVALLMLISSLGTTLSLIVSAIIIYIAWEQFQKPSSSIVKMFWIVIAFWGAIGI</sequence>
<keyword evidence="1" id="KW-0812">Transmembrane</keyword>
<dbReference type="RefSeq" id="WP_338752800.1">
    <property type="nucleotide sequence ID" value="NZ_CP147404.1"/>
</dbReference>
<evidence type="ECO:0000256" key="1">
    <source>
        <dbReference type="SAM" id="Phobius"/>
    </source>
</evidence>
<evidence type="ECO:0000313" key="2">
    <source>
        <dbReference type="EMBL" id="WXB93472.1"/>
    </source>
</evidence>
<name>A0ABZ2N890_9BACI</name>
<dbReference type="Proteomes" id="UP001387364">
    <property type="component" value="Chromosome"/>
</dbReference>